<dbReference type="PRINTS" id="PR00420">
    <property type="entry name" value="RNGMNOXGNASE"/>
</dbReference>
<dbReference type="InterPro" id="IPR050641">
    <property type="entry name" value="RIFMO-like"/>
</dbReference>
<dbReference type="SUPFAM" id="SSF51905">
    <property type="entry name" value="FAD/NAD(P)-binding domain"/>
    <property type="match status" value="1"/>
</dbReference>
<dbReference type="Proteomes" id="UP001612415">
    <property type="component" value="Unassembled WGS sequence"/>
</dbReference>
<gene>
    <name evidence="4" type="ORF">ACIA8P_41345</name>
</gene>
<accession>A0ABW7YF04</accession>
<feature type="domain" description="FAD-binding" evidence="3">
    <location>
        <begin position="2"/>
        <end position="343"/>
    </location>
</feature>
<reference evidence="4 5" key="1">
    <citation type="submission" date="2024-10" db="EMBL/GenBank/DDBJ databases">
        <title>The Natural Products Discovery Center: Release of the First 8490 Sequenced Strains for Exploring Actinobacteria Biosynthetic Diversity.</title>
        <authorList>
            <person name="Kalkreuter E."/>
            <person name="Kautsar S.A."/>
            <person name="Yang D."/>
            <person name="Bader C.D."/>
            <person name="Teijaro C.N."/>
            <person name="Fluegel L."/>
            <person name="Davis C.M."/>
            <person name="Simpson J.R."/>
            <person name="Lauterbach L."/>
            <person name="Steele A.D."/>
            <person name="Gui C."/>
            <person name="Meng S."/>
            <person name="Li G."/>
            <person name="Viehrig K."/>
            <person name="Ye F."/>
            <person name="Su P."/>
            <person name="Kiefer A.F."/>
            <person name="Nichols A."/>
            <person name="Cepeda A.J."/>
            <person name="Yan W."/>
            <person name="Fan B."/>
            <person name="Jiang Y."/>
            <person name="Adhikari A."/>
            <person name="Zheng C.-J."/>
            <person name="Schuster L."/>
            <person name="Cowan T.M."/>
            <person name="Smanski M.J."/>
            <person name="Chevrette M.G."/>
            <person name="De Carvalho L.P.S."/>
            <person name="Shen B."/>
        </authorList>
    </citation>
    <scope>NUCLEOTIDE SEQUENCE [LARGE SCALE GENOMIC DNA]</scope>
    <source>
        <strain evidence="4 5">NPDC051599</strain>
    </source>
</reference>
<dbReference type="SUPFAM" id="SSF54373">
    <property type="entry name" value="FAD-linked reductases, C-terminal domain"/>
    <property type="match status" value="1"/>
</dbReference>
<keyword evidence="5" id="KW-1185">Reference proteome</keyword>
<evidence type="ECO:0000313" key="4">
    <source>
        <dbReference type="EMBL" id="MFI5680984.1"/>
    </source>
</evidence>
<dbReference type="Gene3D" id="3.30.9.10">
    <property type="entry name" value="D-Amino Acid Oxidase, subunit A, domain 2"/>
    <property type="match status" value="1"/>
</dbReference>
<evidence type="ECO:0000256" key="1">
    <source>
        <dbReference type="ARBA" id="ARBA00022630"/>
    </source>
</evidence>
<dbReference type="InterPro" id="IPR036188">
    <property type="entry name" value="FAD/NAD-bd_sf"/>
</dbReference>
<sequence>MRTTVGIIGAGPAGLLLARLLRNAGIDSVVLESRDRAYVEHRQRAGILEQGTVDVLREAGAGERMDREGLRHDGIELRFARQRHRVDFPALTGGRSVMVYAQTEVCKDLIALQLAEGGPLLFGAEALAVEDADTDGPRVRFRHEGREDVLECDYVVGCDGFWGVARTAIPSELTQVFERTYPFGWLGILADVPPSHDELVYARHDRGFALLSMRSPSVSRLYLQVPEGTDAETWGDEAIWDELERRFETADDWRLQRGPITQKSVTPMRSYVHEPMRYGRLFLAGDAAHIVPPTGAKGLNLAVGDVVTFARALIHEREKGSADLLEAYSETCLRRVWQAERFSYDMTSLLHRAPDATGFEDRLQLARLERIASSRAAETDLAQAYTGFPFD</sequence>
<evidence type="ECO:0000256" key="2">
    <source>
        <dbReference type="ARBA" id="ARBA00022827"/>
    </source>
</evidence>
<proteinExistence type="predicted"/>
<keyword evidence="1" id="KW-0285">Flavoprotein</keyword>
<dbReference type="Pfam" id="PF01494">
    <property type="entry name" value="FAD_binding_3"/>
    <property type="match status" value="1"/>
</dbReference>
<dbReference type="PANTHER" id="PTHR43004:SF3">
    <property type="entry name" value="P-HYDROXYBENZOATE HYDROXYLASE"/>
    <property type="match status" value="1"/>
</dbReference>
<dbReference type="EMBL" id="JBITDC010000024">
    <property type="protein sequence ID" value="MFI5680984.1"/>
    <property type="molecule type" value="Genomic_DNA"/>
</dbReference>
<dbReference type="NCBIfam" id="NF006091">
    <property type="entry name" value="PRK08243.1"/>
    <property type="match status" value="1"/>
</dbReference>
<organism evidence="4 5">
    <name type="scientific">Streptomyces cellulosae</name>
    <dbReference type="NCBI Taxonomy" id="1968"/>
    <lineage>
        <taxon>Bacteria</taxon>
        <taxon>Bacillati</taxon>
        <taxon>Actinomycetota</taxon>
        <taxon>Actinomycetes</taxon>
        <taxon>Kitasatosporales</taxon>
        <taxon>Streptomycetaceae</taxon>
        <taxon>Streptomyces</taxon>
    </lineage>
</organism>
<protein>
    <submittedName>
        <fullName evidence="4">4-hydroxybenzoate 3-monooxygenase</fullName>
    </submittedName>
</protein>
<dbReference type="Gene3D" id="3.50.50.60">
    <property type="entry name" value="FAD/NAD(P)-binding domain"/>
    <property type="match status" value="1"/>
</dbReference>
<dbReference type="RefSeq" id="WP_398661331.1">
    <property type="nucleotide sequence ID" value="NZ_JBITDC010000024.1"/>
</dbReference>
<dbReference type="PANTHER" id="PTHR43004">
    <property type="entry name" value="TRK SYSTEM POTASSIUM UPTAKE PROTEIN"/>
    <property type="match status" value="1"/>
</dbReference>
<evidence type="ECO:0000259" key="3">
    <source>
        <dbReference type="Pfam" id="PF01494"/>
    </source>
</evidence>
<dbReference type="InterPro" id="IPR002938">
    <property type="entry name" value="FAD-bd"/>
</dbReference>
<name>A0ABW7YF04_STRCE</name>
<keyword evidence="2" id="KW-0274">FAD</keyword>
<evidence type="ECO:0000313" key="5">
    <source>
        <dbReference type="Proteomes" id="UP001612415"/>
    </source>
</evidence>
<comment type="caution">
    <text evidence="4">The sequence shown here is derived from an EMBL/GenBank/DDBJ whole genome shotgun (WGS) entry which is preliminary data.</text>
</comment>